<dbReference type="GO" id="GO:0046872">
    <property type="term" value="F:metal ion binding"/>
    <property type="evidence" value="ECO:0007669"/>
    <property type="project" value="UniProtKB-KW"/>
</dbReference>
<evidence type="ECO:0000259" key="5">
    <source>
        <dbReference type="PROSITE" id="PS51352"/>
    </source>
</evidence>
<dbReference type="EMBL" id="CP041659">
    <property type="protein sequence ID" value="QDP20004.1"/>
    <property type="molecule type" value="Genomic_DNA"/>
</dbReference>
<keyword evidence="7" id="KW-1185">Reference proteome</keyword>
<gene>
    <name evidence="6" type="ORF">FMM02_08570</name>
</gene>
<dbReference type="OrthoDB" id="9790194at2"/>
<dbReference type="Gene3D" id="3.40.30.10">
    <property type="entry name" value="Glutaredoxin"/>
    <property type="match status" value="1"/>
</dbReference>
<comment type="similarity">
    <text evidence="1">Belongs to the SCO1/2 family.</text>
</comment>
<accession>A0A516IT46</accession>
<dbReference type="Pfam" id="PF02630">
    <property type="entry name" value="SCO1-SenC"/>
    <property type="match status" value="1"/>
</dbReference>
<evidence type="ECO:0000256" key="2">
    <source>
        <dbReference type="ARBA" id="ARBA00023008"/>
    </source>
</evidence>
<keyword evidence="4" id="KW-1015">Disulfide bond</keyword>
<dbReference type="InterPro" id="IPR013766">
    <property type="entry name" value="Thioredoxin_domain"/>
</dbReference>
<evidence type="ECO:0000313" key="7">
    <source>
        <dbReference type="Proteomes" id="UP000321857"/>
    </source>
</evidence>
<dbReference type="InterPro" id="IPR003782">
    <property type="entry name" value="SCO1/SenC"/>
</dbReference>
<dbReference type="PROSITE" id="PS51352">
    <property type="entry name" value="THIOREDOXIN_2"/>
    <property type="match status" value="1"/>
</dbReference>
<keyword evidence="2 3" id="KW-0186">Copper</keyword>
<dbReference type="RefSeq" id="WP_147494453.1">
    <property type="nucleotide sequence ID" value="NZ_CP041659.1"/>
</dbReference>
<protein>
    <submittedName>
        <fullName evidence="6">SCO family protein</fullName>
    </submittedName>
</protein>
<dbReference type="FunFam" id="3.40.30.10:FF:000013">
    <property type="entry name" value="Blast:Protein SCO1 homolog, mitochondrial"/>
    <property type="match status" value="1"/>
</dbReference>
<feature type="binding site" evidence="3">
    <location>
        <position position="78"/>
    </location>
    <ligand>
        <name>Cu cation</name>
        <dbReference type="ChEBI" id="CHEBI:23378"/>
    </ligand>
</feature>
<dbReference type="SUPFAM" id="SSF52833">
    <property type="entry name" value="Thioredoxin-like"/>
    <property type="match status" value="1"/>
</dbReference>
<evidence type="ECO:0000313" key="6">
    <source>
        <dbReference type="EMBL" id="QDP20004.1"/>
    </source>
</evidence>
<dbReference type="Proteomes" id="UP000321857">
    <property type="component" value="Chromosome"/>
</dbReference>
<reference evidence="6 7" key="1">
    <citation type="submission" date="2019-07" db="EMBL/GenBank/DDBJ databases">
        <title>Sphingomonas AE3 Genome sequencing and assembly.</title>
        <authorList>
            <person name="Kim H."/>
        </authorList>
    </citation>
    <scope>NUCLEOTIDE SEQUENCE [LARGE SCALE GENOMIC DNA]</scope>
    <source>
        <strain evidence="6 7">AE3</strain>
    </source>
</reference>
<dbReference type="AlphaFoldDB" id="A0A516IT46"/>
<dbReference type="KEGG" id="sxa:FMM02_08570"/>
<dbReference type="CDD" id="cd02968">
    <property type="entry name" value="SCO"/>
    <property type="match status" value="1"/>
</dbReference>
<name>A0A516IT46_9SPHN</name>
<organism evidence="6 7">
    <name type="scientific">Sphingomonas xanthus</name>
    <dbReference type="NCBI Taxonomy" id="2594473"/>
    <lineage>
        <taxon>Bacteria</taxon>
        <taxon>Pseudomonadati</taxon>
        <taxon>Pseudomonadota</taxon>
        <taxon>Alphaproteobacteria</taxon>
        <taxon>Sphingomonadales</taxon>
        <taxon>Sphingomonadaceae</taxon>
        <taxon>Sphingomonas</taxon>
    </lineage>
</organism>
<feature type="binding site" evidence="3">
    <location>
        <position position="162"/>
    </location>
    <ligand>
        <name>Cu cation</name>
        <dbReference type="ChEBI" id="CHEBI:23378"/>
    </ligand>
</feature>
<dbReference type="InterPro" id="IPR036249">
    <property type="entry name" value="Thioredoxin-like_sf"/>
</dbReference>
<dbReference type="PANTHER" id="PTHR12151:SF25">
    <property type="entry name" value="LINALOOL DEHYDRATASE_ISOMERASE DOMAIN-CONTAINING PROTEIN"/>
    <property type="match status" value="1"/>
</dbReference>
<feature type="disulfide bond" description="Redox-active" evidence="4">
    <location>
        <begin position="74"/>
        <end position="78"/>
    </location>
</feature>
<dbReference type="PANTHER" id="PTHR12151">
    <property type="entry name" value="ELECTRON TRANSPORT PROTIN SCO1/SENC FAMILY MEMBER"/>
    <property type="match status" value="1"/>
</dbReference>
<evidence type="ECO:0000256" key="3">
    <source>
        <dbReference type="PIRSR" id="PIRSR603782-1"/>
    </source>
</evidence>
<evidence type="ECO:0000256" key="4">
    <source>
        <dbReference type="PIRSR" id="PIRSR603782-2"/>
    </source>
</evidence>
<keyword evidence="3" id="KW-0479">Metal-binding</keyword>
<sequence>MAKLRIVLWALVGLAALAGIYLSLKPPQPLPASQETVMTSIGGPFTLVDGHGQPFSSAKLNGKPAAIFFGFTHCPDVCPTTLARLARLRQQLGKGDDAFRIVFISVDPERDKPEDVGKYSQLFSTPVIGLTGSPAQVEQVKKQFNVYSEKVPAGGGGYSVDHTATIFLMDGNGGFESTISPEEGEAVALQKLQRLTV</sequence>
<feature type="domain" description="Thioredoxin" evidence="5">
    <location>
        <begin position="24"/>
        <end position="194"/>
    </location>
</feature>
<evidence type="ECO:0000256" key="1">
    <source>
        <dbReference type="ARBA" id="ARBA00010996"/>
    </source>
</evidence>
<feature type="binding site" evidence="3">
    <location>
        <position position="74"/>
    </location>
    <ligand>
        <name>Cu cation</name>
        <dbReference type="ChEBI" id="CHEBI:23378"/>
    </ligand>
</feature>
<proteinExistence type="inferred from homology"/>